<keyword evidence="9" id="KW-0482">Metalloprotease</keyword>
<evidence type="ECO:0000256" key="6">
    <source>
        <dbReference type="ARBA" id="ARBA00022729"/>
    </source>
</evidence>
<keyword evidence="13" id="KW-0812">Transmembrane</keyword>
<dbReference type="InterPro" id="IPR036990">
    <property type="entry name" value="M14A-like_propep"/>
</dbReference>
<evidence type="ECO:0000259" key="14">
    <source>
        <dbReference type="PROSITE" id="PS52035"/>
    </source>
</evidence>
<dbReference type="Gene3D" id="3.30.70.340">
    <property type="entry name" value="Metallocarboxypeptidase-like"/>
    <property type="match status" value="1"/>
</dbReference>
<feature type="compositionally biased region" description="Basic and acidic residues" evidence="12">
    <location>
        <begin position="593"/>
        <end position="615"/>
    </location>
</feature>
<keyword evidence="15" id="KW-1185">Reference proteome</keyword>
<evidence type="ECO:0000256" key="2">
    <source>
        <dbReference type="ARBA" id="ARBA00005988"/>
    </source>
</evidence>
<keyword evidence="8" id="KW-0862">Zinc</keyword>
<organism evidence="15 16">
    <name type="scientific">Globodera pallida</name>
    <name type="common">Potato cyst nematode worm</name>
    <name type="synonym">Heterodera pallida</name>
    <dbReference type="NCBI Taxonomy" id="36090"/>
    <lineage>
        <taxon>Eukaryota</taxon>
        <taxon>Metazoa</taxon>
        <taxon>Ecdysozoa</taxon>
        <taxon>Nematoda</taxon>
        <taxon>Chromadorea</taxon>
        <taxon>Rhabditida</taxon>
        <taxon>Tylenchina</taxon>
        <taxon>Tylenchomorpha</taxon>
        <taxon>Tylenchoidea</taxon>
        <taxon>Heteroderidae</taxon>
        <taxon>Heteroderinae</taxon>
        <taxon>Globodera</taxon>
    </lineage>
</organism>
<keyword evidence="3" id="KW-0121">Carboxypeptidase</keyword>
<evidence type="ECO:0000256" key="9">
    <source>
        <dbReference type="ARBA" id="ARBA00023049"/>
    </source>
</evidence>
<keyword evidence="7" id="KW-0378">Hydrolase</keyword>
<reference evidence="16" key="2">
    <citation type="submission" date="2016-06" db="UniProtKB">
        <authorList>
            <consortium name="WormBaseParasite"/>
        </authorList>
    </citation>
    <scope>IDENTIFICATION</scope>
</reference>
<protein>
    <submittedName>
        <fullName evidence="16">Peptidase_M14 domain-containing protein</fullName>
    </submittedName>
</protein>
<keyword evidence="13" id="KW-1133">Transmembrane helix</keyword>
<evidence type="ECO:0000313" key="16">
    <source>
        <dbReference type="WBParaSite" id="GPLIN_001201100"/>
    </source>
</evidence>
<feature type="domain" description="Peptidase M14" evidence="14">
    <location>
        <begin position="254"/>
        <end position="588"/>
    </location>
</feature>
<keyword evidence="13" id="KW-0472">Membrane</keyword>
<dbReference type="FunFam" id="3.40.630.10:FF:000084">
    <property type="entry name" value="Carboxypeptidase B2"/>
    <property type="match status" value="1"/>
</dbReference>
<dbReference type="AlphaFoldDB" id="A0A183CGK6"/>
<evidence type="ECO:0000256" key="10">
    <source>
        <dbReference type="ARBA" id="ARBA00023157"/>
    </source>
</evidence>
<keyword evidence="10" id="KW-1015">Disulfide bond</keyword>
<dbReference type="SUPFAM" id="SSF53187">
    <property type="entry name" value="Zn-dependent exopeptidases"/>
    <property type="match status" value="1"/>
</dbReference>
<feature type="active site" description="Proton donor/acceptor" evidence="11">
    <location>
        <position position="550"/>
    </location>
</feature>
<dbReference type="Gene3D" id="3.40.630.10">
    <property type="entry name" value="Zn peptidases"/>
    <property type="match status" value="1"/>
</dbReference>
<keyword evidence="6" id="KW-0732">Signal</keyword>
<dbReference type="PANTHER" id="PTHR11705:SF139">
    <property type="entry name" value="PEPTIDASE M14 CARBOXYPEPTIDASE A DOMAIN-CONTAINING PROTEIN"/>
    <property type="match status" value="1"/>
</dbReference>
<evidence type="ECO:0000313" key="15">
    <source>
        <dbReference type="Proteomes" id="UP000050741"/>
    </source>
</evidence>
<feature type="compositionally biased region" description="Polar residues" evidence="12">
    <location>
        <begin position="616"/>
        <end position="635"/>
    </location>
</feature>
<comment type="cofactor">
    <cofactor evidence="1">
        <name>Zn(2+)</name>
        <dbReference type="ChEBI" id="CHEBI:29105"/>
    </cofactor>
</comment>
<evidence type="ECO:0000256" key="7">
    <source>
        <dbReference type="ARBA" id="ARBA00022801"/>
    </source>
</evidence>
<feature type="region of interest" description="Disordered" evidence="12">
    <location>
        <begin position="61"/>
        <end position="81"/>
    </location>
</feature>
<dbReference type="GO" id="GO:0006508">
    <property type="term" value="P:proteolysis"/>
    <property type="evidence" value="ECO:0007669"/>
    <property type="project" value="UniProtKB-KW"/>
</dbReference>
<evidence type="ECO:0000256" key="13">
    <source>
        <dbReference type="SAM" id="Phobius"/>
    </source>
</evidence>
<comment type="similarity">
    <text evidence="2 11">Belongs to the peptidase M14 family.</text>
</comment>
<reference evidence="15" key="1">
    <citation type="submission" date="2014-05" db="EMBL/GenBank/DDBJ databases">
        <title>The genome and life-stage specific transcriptomes of Globodera pallida elucidate key aspects of plant parasitism by a cyst nematode.</title>
        <authorList>
            <person name="Cotton J.A."/>
            <person name="Lilley C.J."/>
            <person name="Jones L.M."/>
            <person name="Kikuchi T."/>
            <person name="Reid A.J."/>
            <person name="Thorpe P."/>
            <person name="Tsai I.J."/>
            <person name="Beasley H."/>
            <person name="Blok V."/>
            <person name="Cock P.J.A."/>
            <person name="Van den Akker S.E."/>
            <person name="Holroyd N."/>
            <person name="Hunt M."/>
            <person name="Mantelin S."/>
            <person name="Naghra H."/>
            <person name="Pain A."/>
            <person name="Palomares-Rius J.E."/>
            <person name="Zarowiecki M."/>
            <person name="Berriman M."/>
            <person name="Jones J.T."/>
            <person name="Urwin P.E."/>
        </authorList>
    </citation>
    <scope>NUCLEOTIDE SEQUENCE [LARGE SCALE GENOMIC DNA]</scope>
    <source>
        <strain evidence="15">Lindley</strain>
    </source>
</reference>
<evidence type="ECO:0000256" key="1">
    <source>
        <dbReference type="ARBA" id="ARBA00001947"/>
    </source>
</evidence>
<dbReference type="PROSITE" id="PS52035">
    <property type="entry name" value="PEPTIDASE_M14"/>
    <property type="match status" value="1"/>
</dbReference>
<dbReference type="SUPFAM" id="SSF54897">
    <property type="entry name" value="Protease propeptides/inhibitors"/>
    <property type="match status" value="1"/>
</dbReference>
<evidence type="ECO:0000256" key="12">
    <source>
        <dbReference type="SAM" id="MobiDB-lite"/>
    </source>
</evidence>
<evidence type="ECO:0000256" key="3">
    <source>
        <dbReference type="ARBA" id="ARBA00022645"/>
    </source>
</evidence>
<evidence type="ECO:0000256" key="4">
    <source>
        <dbReference type="ARBA" id="ARBA00022670"/>
    </source>
</evidence>
<dbReference type="PRINTS" id="PR00765">
    <property type="entry name" value="CRBOXYPTASEA"/>
</dbReference>
<dbReference type="GO" id="GO:0005615">
    <property type="term" value="C:extracellular space"/>
    <property type="evidence" value="ECO:0007669"/>
    <property type="project" value="TreeGrafter"/>
</dbReference>
<name>A0A183CGK6_GLOPA</name>
<proteinExistence type="inferred from homology"/>
<evidence type="ECO:0000256" key="8">
    <source>
        <dbReference type="ARBA" id="ARBA00022833"/>
    </source>
</evidence>
<keyword evidence="5" id="KW-0479">Metal-binding</keyword>
<feature type="region of interest" description="Disordered" evidence="12">
    <location>
        <begin position="591"/>
        <end position="635"/>
    </location>
</feature>
<dbReference type="GO" id="GO:0008270">
    <property type="term" value="F:zinc ion binding"/>
    <property type="evidence" value="ECO:0007669"/>
    <property type="project" value="InterPro"/>
</dbReference>
<dbReference type="PANTHER" id="PTHR11705">
    <property type="entry name" value="PROTEASE FAMILY M14 CARBOXYPEPTIDASE A,B"/>
    <property type="match status" value="1"/>
</dbReference>
<dbReference type="Proteomes" id="UP000050741">
    <property type="component" value="Unassembled WGS sequence"/>
</dbReference>
<evidence type="ECO:0000256" key="5">
    <source>
        <dbReference type="ARBA" id="ARBA00022723"/>
    </source>
</evidence>
<dbReference type="GO" id="GO:0004181">
    <property type="term" value="F:metallocarboxypeptidase activity"/>
    <property type="evidence" value="ECO:0007669"/>
    <property type="project" value="InterPro"/>
</dbReference>
<dbReference type="SMART" id="SM00631">
    <property type="entry name" value="Zn_pept"/>
    <property type="match status" value="1"/>
</dbReference>
<feature type="compositionally biased region" description="Low complexity" evidence="12">
    <location>
        <begin position="61"/>
        <end position="72"/>
    </location>
</feature>
<keyword evidence="4" id="KW-0645">Protease</keyword>
<sequence length="635" mass="71900">MVSPGGTRTHVLHPIRGQLFQLSYRGVPFASFFMDANTTTPPAEKWTTLTGIETTEKLVSTTAQPTTQTGTEMTDKPVSTSGKNEGKVVYRLLSILLVLAFFHPALSMTSFIKYNGYKLYRIHLPPTSDTAHFARWLEAMEEKLNELPAYSKSNQHHSQPPLLDIWTLPSPLHRNADLLVAPNIDKAFISALRQKRRKASLVVELISEDIQKDIDSERNKIIRRKRLWRRRRRSTEVGGSSSAIKELNALDLHTYNSYPKMEQYLKKVAKENPKVAELVNLTKTFEGRDLLGVRIGRRDSGDEEDGRQLVYIDAGVHAREWIAPAAALYLVDKLISLWNQQLLQDDDYPIASEEKVSRLSRTASPSSSSSSISLSILRQFEFVIVPCANPDGYAFSMSRDRLWRKTRSRNETMHKWCVGADANRNWGYRWAETGAPRSPCSNIFPGRAPFSEPEVLAVKDFLSRSLGRLVAYISLHSYGQLVLSPWGFSTAKPSNHREQQKLATLIIDAIRETTGTEYTFGTIADLLYPASGTSIDYWQYRGVPYIYGVELRPEDVESEIHGFAIPPEQIEPSGREVFTMVKRIVEYVSESRSGSEEADGKGAKRTEVPRTKRSWEVNNKTRINLQNLNDSTNRT</sequence>
<evidence type="ECO:0000256" key="11">
    <source>
        <dbReference type="PROSITE-ProRule" id="PRU01379"/>
    </source>
</evidence>
<dbReference type="InterPro" id="IPR000834">
    <property type="entry name" value="Peptidase_M14"/>
</dbReference>
<dbReference type="Pfam" id="PF00246">
    <property type="entry name" value="Peptidase_M14"/>
    <property type="match status" value="1"/>
</dbReference>
<dbReference type="CDD" id="cd03860">
    <property type="entry name" value="M14_CP_A-B_like"/>
    <property type="match status" value="1"/>
</dbReference>
<dbReference type="WBParaSite" id="GPLIN_001201100">
    <property type="protein sequence ID" value="GPLIN_001201100"/>
    <property type="gene ID" value="GPLIN_001201100"/>
</dbReference>
<feature type="transmembrane region" description="Helical" evidence="13">
    <location>
        <begin position="88"/>
        <end position="106"/>
    </location>
</feature>
<accession>A0A183CGK6</accession>